<comment type="caution">
    <text evidence="1">The sequence shown here is derived from an EMBL/GenBank/DDBJ whole genome shotgun (WGS) entry which is preliminary data.</text>
</comment>
<evidence type="ECO:0000313" key="2">
    <source>
        <dbReference type="Proteomes" id="UP001140217"/>
    </source>
</evidence>
<organism evidence="1 2">
    <name type="scientific">Coemansia javaensis</name>
    <dbReference type="NCBI Taxonomy" id="2761396"/>
    <lineage>
        <taxon>Eukaryota</taxon>
        <taxon>Fungi</taxon>
        <taxon>Fungi incertae sedis</taxon>
        <taxon>Zoopagomycota</taxon>
        <taxon>Kickxellomycotina</taxon>
        <taxon>Kickxellomycetes</taxon>
        <taxon>Kickxellales</taxon>
        <taxon>Kickxellaceae</taxon>
        <taxon>Coemansia</taxon>
    </lineage>
</organism>
<proteinExistence type="predicted"/>
<name>A0A9W8HA35_9FUNG</name>
<dbReference type="OrthoDB" id="5584915at2759"/>
<accession>A0A9W8HA35</accession>
<protein>
    <recommendedName>
        <fullName evidence="3">AAA-ATPase-like domain-containing protein</fullName>
    </recommendedName>
</protein>
<evidence type="ECO:0000313" key="1">
    <source>
        <dbReference type="EMBL" id="KAJ2779330.1"/>
    </source>
</evidence>
<dbReference type="EMBL" id="JANBUL010000182">
    <property type="protein sequence ID" value="KAJ2779330.1"/>
    <property type="molecule type" value="Genomic_DNA"/>
</dbReference>
<reference evidence="1" key="1">
    <citation type="submission" date="2022-07" db="EMBL/GenBank/DDBJ databases">
        <title>Phylogenomic reconstructions and comparative analyses of Kickxellomycotina fungi.</title>
        <authorList>
            <person name="Reynolds N.K."/>
            <person name="Stajich J.E."/>
            <person name="Barry K."/>
            <person name="Grigoriev I.V."/>
            <person name="Crous P."/>
            <person name="Smith M.E."/>
        </authorList>
    </citation>
    <scope>NUCLEOTIDE SEQUENCE</scope>
    <source>
        <strain evidence="1">NBRC 105414</strain>
    </source>
</reference>
<dbReference type="Proteomes" id="UP001140217">
    <property type="component" value="Unassembled WGS sequence"/>
</dbReference>
<dbReference type="AlphaFoldDB" id="A0A9W8HA35"/>
<sequence>MADMSCAAIDWSATRVDGEGIELTRSVYHTQRGVAVDRSLLCLAFLRAEHRVVRICAPPETGKARTRILVSDFFDIPAVTLCAGKTYQQLVDSMRERRARSFAGSLLYQTQPAFFEENFGRYRVLSLDFVCWTSSTLPLFYETLAAILTRTATQWKARASRDFPEPDRTERLRAAMLRLQEAHETMGADYETQSTWPDRICRFFACFAEALAAAYGRGCIVVISNYDEPLLAAHGRPWAEEARQAYAALLRQMVAAGDSVVRKVLLLSTHVFSLGDDGALDVDGMATVTVATGGITGSPPSLPASSYEAALGAMFGFTAAETAELSRRILEKRAAAAASWPADIAGELCGGYNFGHREGGMRCAGGYTRLVAGIGLHGVWVDSAAHPRGLACAMSREVRQLVLARPAEMLMLALPLIRSYDGGAAELERSAGFSICASSPALPSARTPASPHALALVPTSYPESGAPATMANTVTLLLHIGYLTVGSCGSELRIPNRVHRALWEHVRLLATFGTVSPVQQGSARHELIDSLYRGDTAVLRRVLARILAQAATVALPRGVGPRLVRELACRHLASYLAVPQHSSAGRTNVSCDDAALLQSLRDGQPLSSWSLALLPFGRHLARLDLTLEFAPAAGAPPEHVHIAADGHIQLTVNVSLDPAGPSAACA</sequence>
<evidence type="ECO:0008006" key="3">
    <source>
        <dbReference type="Google" id="ProtNLM"/>
    </source>
</evidence>
<keyword evidence="2" id="KW-1185">Reference proteome</keyword>
<gene>
    <name evidence="1" type="ORF">H4R18_004068</name>
</gene>